<dbReference type="EMBL" id="JACSQG010000012">
    <property type="protein sequence ID" value="MBD7978756.1"/>
    <property type="molecule type" value="Genomic_DNA"/>
</dbReference>
<reference evidence="2 3" key="1">
    <citation type="submission" date="2020-08" db="EMBL/GenBank/DDBJ databases">
        <title>A Genomic Blueprint of the Chicken Gut Microbiome.</title>
        <authorList>
            <person name="Gilroy R."/>
            <person name="Ravi A."/>
            <person name="Getino M."/>
            <person name="Pursley I."/>
            <person name="Horton D.L."/>
            <person name="Alikhan N.-F."/>
            <person name="Baker D."/>
            <person name="Gharbi K."/>
            <person name="Hall N."/>
            <person name="Watson M."/>
            <person name="Adriaenssens E.M."/>
            <person name="Foster-Nyarko E."/>
            <person name="Jarju S."/>
            <person name="Secka A."/>
            <person name="Antonio M."/>
            <person name="Oren A."/>
            <person name="Chaudhuri R."/>
            <person name="La Ragione R.M."/>
            <person name="Hildebrand F."/>
            <person name="Pallen M.J."/>
        </authorList>
    </citation>
    <scope>NUCLEOTIDE SEQUENCE [LARGE SCALE GENOMIC DNA]</scope>
    <source>
        <strain evidence="2 3">Sa2CUA2</strain>
    </source>
</reference>
<dbReference type="NCBIfam" id="TIGR02447">
    <property type="entry name" value="yiiD_Cterm"/>
    <property type="match status" value="1"/>
</dbReference>
<dbReference type="Gene3D" id="3.10.129.10">
    <property type="entry name" value="Hotdog Thioesterase"/>
    <property type="match status" value="1"/>
</dbReference>
<evidence type="ECO:0000313" key="3">
    <source>
        <dbReference type="Proteomes" id="UP000611945"/>
    </source>
</evidence>
<organism evidence="2 3">
    <name type="scientific">Serpens gallinarum</name>
    <dbReference type="NCBI Taxonomy" id="2763075"/>
    <lineage>
        <taxon>Bacteria</taxon>
        <taxon>Pseudomonadati</taxon>
        <taxon>Pseudomonadota</taxon>
        <taxon>Gammaproteobacteria</taxon>
        <taxon>Pseudomonadales</taxon>
        <taxon>Pseudomonadaceae</taxon>
        <taxon>Pseudomonas</taxon>
    </lineage>
</organism>
<dbReference type="InterPro" id="IPR012660">
    <property type="entry name" value="YiiD_C"/>
</dbReference>
<accession>A0ABR8TSK5</accession>
<dbReference type="Pfam" id="PF09500">
    <property type="entry name" value="YiiD_C"/>
    <property type="match status" value="1"/>
</dbReference>
<dbReference type="Proteomes" id="UP000611945">
    <property type="component" value="Unassembled WGS sequence"/>
</dbReference>
<sequence>MTSECRFLEDLIHQDIPLTRAMDLTVRSWDGNELQLAMPLAANSNHKGTMFGGSLYSLSVLAGWGWLTLRLRESDLDAGHIVIKGGQIEYPLPVAEDSVAICAAPADDVWDKFVAQYRRRGLARLYLDIRIPAAGGADAVRLHGEYVLQRATSGE</sequence>
<feature type="domain" description="Thioesterase putative" evidence="1">
    <location>
        <begin position="6"/>
        <end position="149"/>
    </location>
</feature>
<gene>
    <name evidence="2" type="ORF">H9642_16360</name>
</gene>
<protein>
    <submittedName>
        <fullName evidence="2">YiiD C-terminal domain-containing protein</fullName>
    </submittedName>
</protein>
<keyword evidence="3" id="KW-1185">Reference proteome</keyword>
<dbReference type="SUPFAM" id="SSF54637">
    <property type="entry name" value="Thioesterase/thiol ester dehydrase-isomerase"/>
    <property type="match status" value="1"/>
</dbReference>
<dbReference type="RefSeq" id="WP_251837543.1">
    <property type="nucleotide sequence ID" value="NZ_JACSQG010000012.1"/>
</dbReference>
<evidence type="ECO:0000259" key="1">
    <source>
        <dbReference type="Pfam" id="PF09500"/>
    </source>
</evidence>
<dbReference type="InterPro" id="IPR029069">
    <property type="entry name" value="HotDog_dom_sf"/>
</dbReference>
<proteinExistence type="predicted"/>
<comment type="caution">
    <text evidence="2">The sequence shown here is derived from an EMBL/GenBank/DDBJ whole genome shotgun (WGS) entry which is preliminary data.</text>
</comment>
<name>A0ABR8TSK5_9PSED</name>
<evidence type="ECO:0000313" key="2">
    <source>
        <dbReference type="EMBL" id="MBD7978756.1"/>
    </source>
</evidence>